<protein>
    <submittedName>
        <fullName evidence="1">Glycoside hydrolase family 13 protein</fullName>
    </submittedName>
</protein>
<organism evidence="1 2">
    <name type="scientific">Leucogyrophana mollusca</name>
    <dbReference type="NCBI Taxonomy" id="85980"/>
    <lineage>
        <taxon>Eukaryota</taxon>
        <taxon>Fungi</taxon>
        <taxon>Dikarya</taxon>
        <taxon>Basidiomycota</taxon>
        <taxon>Agaricomycotina</taxon>
        <taxon>Agaricomycetes</taxon>
        <taxon>Agaricomycetidae</taxon>
        <taxon>Boletales</taxon>
        <taxon>Boletales incertae sedis</taxon>
        <taxon>Leucogyrophana</taxon>
    </lineage>
</organism>
<comment type="caution">
    <text evidence="1">The sequence shown here is derived from an EMBL/GenBank/DDBJ whole genome shotgun (WGS) entry which is preliminary data.</text>
</comment>
<dbReference type="EMBL" id="MU266443">
    <property type="protein sequence ID" value="KAH7923770.1"/>
    <property type="molecule type" value="Genomic_DNA"/>
</dbReference>
<accession>A0ACB8BDF6</accession>
<name>A0ACB8BDF6_9AGAM</name>
<gene>
    <name evidence="1" type="ORF">BV22DRAFT_563089</name>
</gene>
<sequence>MPSCDTPSRTYCGGSWQGIIDHLDYIQGMGFDAIWISPVFANVEGPTAYGEAYHGYWTQDLTSLNPHFGSPDDLKNLSASLHSKGMYLMMDIVVNHMVSSKPLNVTALQFDNATNHKNTTNMKPFEDVDDFHELCFITDYSNQTDVEQCWLGDLTLPWADVDTENPSVVGVLNSWIGDVVGDYKVDGLRLSTVKHVAQSFWQAFTQEAQVFTMGEIITTDANYTSSYTAVMDAVLDYSTWFSLVPAFSSPQGNLSALVDAVTQTQNLYQSGAFMTGSFLENHDQARFVSQTNDPGLNVNAMIWPLIHDGMPVVYYGQEQGYRGGSPPGSHEALWLSGYDTQHPYYKMFKSLNMARKAAIASQGSYFLTTGMKFLPQEDPSALAISKPPMLTLLTNAGSAAGTTAKWNVTHQVFKKNQELVDVLTCQPRMADENGGVLVESNGGMPQVLMPVVALGKFPELCPGTDTNGRSRGKGVSRLASVISVFLALAVAFG</sequence>
<evidence type="ECO:0000313" key="1">
    <source>
        <dbReference type="EMBL" id="KAH7923770.1"/>
    </source>
</evidence>
<keyword evidence="1" id="KW-0378">Hydrolase</keyword>
<proteinExistence type="predicted"/>
<evidence type="ECO:0000313" key="2">
    <source>
        <dbReference type="Proteomes" id="UP000790709"/>
    </source>
</evidence>
<dbReference type="Proteomes" id="UP000790709">
    <property type="component" value="Unassembled WGS sequence"/>
</dbReference>
<reference evidence="1" key="1">
    <citation type="journal article" date="2021" name="New Phytol.">
        <title>Evolutionary innovations through gain and loss of genes in the ectomycorrhizal Boletales.</title>
        <authorList>
            <person name="Wu G."/>
            <person name="Miyauchi S."/>
            <person name="Morin E."/>
            <person name="Kuo A."/>
            <person name="Drula E."/>
            <person name="Varga T."/>
            <person name="Kohler A."/>
            <person name="Feng B."/>
            <person name="Cao Y."/>
            <person name="Lipzen A."/>
            <person name="Daum C."/>
            <person name="Hundley H."/>
            <person name="Pangilinan J."/>
            <person name="Johnson J."/>
            <person name="Barry K."/>
            <person name="LaButti K."/>
            <person name="Ng V."/>
            <person name="Ahrendt S."/>
            <person name="Min B."/>
            <person name="Choi I.G."/>
            <person name="Park H."/>
            <person name="Plett J.M."/>
            <person name="Magnuson J."/>
            <person name="Spatafora J.W."/>
            <person name="Nagy L.G."/>
            <person name="Henrissat B."/>
            <person name="Grigoriev I.V."/>
            <person name="Yang Z.L."/>
            <person name="Xu J."/>
            <person name="Martin F.M."/>
        </authorList>
    </citation>
    <scope>NUCLEOTIDE SEQUENCE</scope>
    <source>
        <strain evidence="1">KUC20120723A-06</strain>
    </source>
</reference>
<keyword evidence="2" id="KW-1185">Reference proteome</keyword>